<dbReference type="EMBL" id="RJKE01000001">
    <property type="protein sequence ID" value="ROO90603.1"/>
    <property type="molecule type" value="Genomic_DNA"/>
</dbReference>
<evidence type="ECO:0000313" key="3">
    <source>
        <dbReference type="EMBL" id="ROO90603.1"/>
    </source>
</evidence>
<evidence type="ECO:0000259" key="2">
    <source>
        <dbReference type="SMART" id="SM00701"/>
    </source>
</evidence>
<dbReference type="Proteomes" id="UP000272400">
    <property type="component" value="Unassembled WGS sequence"/>
</dbReference>
<dbReference type="PANTHER" id="PTHR11022:SF41">
    <property type="entry name" value="PEPTIDOGLYCAN-RECOGNITION PROTEIN LC-RELATED"/>
    <property type="match status" value="1"/>
</dbReference>
<dbReference type="InterPro" id="IPR002502">
    <property type="entry name" value="Amidase_domain"/>
</dbReference>
<dbReference type="GO" id="GO:0008270">
    <property type="term" value="F:zinc ion binding"/>
    <property type="evidence" value="ECO:0007669"/>
    <property type="project" value="InterPro"/>
</dbReference>
<dbReference type="PANTHER" id="PTHR11022">
    <property type="entry name" value="PEPTIDOGLYCAN RECOGNITION PROTEIN"/>
    <property type="match status" value="1"/>
</dbReference>
<organism evidence="3 4">
    <name type="scientific">Actinocorallia herbida</name>
    <dbReference type="NCBI Taxonomy" id="58109"/>
    <lineage>
        <taxon>Bacteria</taxon>
        <taxon>Bacillati</taxon>
        <taxon>Actinomycetota</taxon>
        <taxon>Actinomycetes</taxon>
        <taxon>Streptosporangiales</taxon>
        <taxon>Thermomonosporaceae</taxon>
        <taxon>Actinocorallia</taxon>
    </lineage>
</organism>
<protein>
    <recommendedName>
        <fullName evidence="2">Peptidoglycan recognition protein family domain-containing protein</fullName>
    </recommendedName>
</protein>
<proteinExistence type="inferred from homology"/>
<gene>
    <name evidence="3" type="ORF">EDD29_8335</name>
</gene>
<reference evidence="3 4" key="1">
    <citation type="submission" date="2018-11" db="EMBL/GenBank/DDBJ databases">
        <title>Sequencing the genomes of 1000 actinobacteria strains.</title>
        <authorList>
            <person name="Klenk H.-P."/>
        </authorList>
    </citation>
    <scope>NUCLEOTIDE SEQUENCE [LARGE SCALE GENOMIC DNA]</scope>
    <source>
        <strain evidence="3 4">DSM 44254</strain>
    </source>
</reference>
<sequence>MKLVTRKQWGARSPRTAASHLAGTKGVKVHYTGSRVDPRMADDHDRCAALVRQIQNGHMDGNGWNDIGYSFCVCPHRYVFEGRGLHKLPAANGAGLNSGHYAVLGMVGNEGLTVPNDAMLHGIRDAIDHVRAKGGAGKEIKGHRDGYSTDCPGAKLYKWVKDGAPRPKGDPTPEPVPDPETAAAALTLVLDLGTEGSVTVAPGARLSIPWTVEHADPSGLHAAKSAAWLPKAADWHLVTFSAIVTGHQKGERLKLVIGEYERTGNIRLKDHFGEDKIGHGTRTEHTVSGLVWLSGDHGYRADLVNHGAESVTVASARLRIAR</sequence>
<dbReference type="InterPro" id="IPR015510">
    <property type="entry name" value="PGRP"/>
</dbReference>
<keyword evidence="4" id="KW-1185">Reference proteome</keyword>
<dbReference type="SUPFAM" id="SSF55846">
    <property type="entry name" value="N-acetylmuramoyl-L-alanine amidase-like"/>
    <property type="match status" value="1"/>
</dbReference>
<feature type="domain" description="Peptidoglycan recognition protein family" evidence="2">
    <location>
        <begin position="1"/>
        <end position="147"/>
    </location>
</feature>
<evidence type="ECO:0000313" key="4">
    <source>
        <dbReference type="Proteomes" id="UP000272400"/>
    </source>
</evidence>
<dbReference type="GO" id="GO:0009253">
    <property type="term" value="P:peptidoglycan catabolic process"/>
    <property type="evidence" value="ECO:0007669"/>
    <property type="project" value="InterPro"/>
</dbReference>
<dbReference type="GO" id="GO:0008745">
    <property type="term" value="F:N-acetylmuramoyl-L-alanine amidase activity"/>
    <property type="evidence" value="ECO:0007669"/>
    <property type="project" value="InterPro"/>
</dbReference>
<name>A0A3N1DAP4_9ACTN</name>
<dbReference type="InterPro" id="IPR036505">
    <property type="entry name" value="Amidase/PGRP_sf"/>
</dbReference>
<dbReference type="CDD" id="cd06583">
    <property type="entry name" value="PGRP"/>
    <property type="match status" value="1"/>
</dbReference>
<comment type="similarity">
    <text evidence="1">Belongs to the N-acetylmuramoyl-L-alanine amidase 2 family.</text>
</comment>
<evidence type="ECO:0000256" key="1">
    <source>
        <dbReference type="ARBA" id="ARBA00007553"/>
    </source>
</evidence>
<dbReference type="SMART" id="SM00701">
    <property type="entry name" value="PGRP"/>
    <property type="match status" value="1"/>
</dbReference>
<dbReference type="RefSeq" id="WP_211360157.1">
    <property type="nucleotide sequence ID" value="NZ_RJKE01000001.1"/>
</dbReference>
<accession>A0A3N1DAP4</accession>
<dbReference type="AlphaFoldDB" id="A0A3N1DAP4"/>
<dbReference type="InterPro" id="IPR006619">
    <property type="entry name" value="PGRP_domain_met/bac"/>
</dbReference>
<dbReference type="Gene3D" id="3.40.80.10">
    <property type="entry name" value="Peptidoglycan recognition protein-like"/>
    <property type="match status" value="1"/>
</dbReference>
<comment type="caution">
    <text evidence="3">The sequence shown here is derived from an EMBL/GenBank/DDBJ whole genome shotgun (WGS) entry which is preliminary data.</text>
</comment>